<evidence type="ECO:0000313" key="4">
    <source>
        <dbReference type="Proteomes" id="UP000053577"/>
    </source>
</evidence>
<name>A0A0V8M4C1_9CHLR</name>
<dbReference type="InterPro" id="IPR039568">
    <property type="entry name" value="Peptidase_MA-like_dom"/>
</dbReference>
<evidence type="ECO:0000259" key="2">
    <source>
        <dbReference type="Pfam" id="PF13485"/>
    </source>
</evidence>
<gene>
    <name evidence="3" type="ORF">DA01_01220</name>
</gene>
<keyword evidence="1" id="KW-1133">Transmembrane helix</keyword>
<accession>A0A0V8M4C1</accession>
<protein>
    <recommendedName>
        <fullName evidence="2">Peptidase MA-like domain-containing protein</fullName>
    </recommendedName>
</protein>
<organism evidence="3 4">
    <name type="scientific">Dehalococcoides mccartyi</name>
    <dbReference type="NCBI Taxonomy" id="61435"/>
    <lineage>
        <taxon>Bacteria</taxon>
        <taxon>Bacillati</taxon>
        <taxon>Chloroflexota</taxon>
        <taxon>Dehalococcoidia</taxon>
        <taxon>Dehalococcoidales</taxon>
        <taxon>Dehalococcoidaceae</taxon>
        <taxon>Dehalococcoides</taxon>
    </lineage>
</organism>
<feature type="transmembrane region" description="Helical" evidence="1">
    <location>
        <begin position="376"/>
        <end position="400"/>
    </location>
</feature>
<sequence>MKRQLLALGLMLGVLLGGLFPVSLSAQSSISIDRNNTSITFPSSIGFSITASSTSNITDIRLYYTVERKSFAQIYSEFVLEVTPALSVSASYSWDMRYTGGMPPGARVNYWYRITNEDGDILISPIRTLVYNDTRFDWQSISEGMLEIYWYEGDQAFAEELMESAQAALVRLAADTGAELKDKVTLYIYANSSDLQSAMVFPAEWTGGVAYTDFNVIAIGIASYDIDWGKRAITHELAHKVTGQITSNPYGDLPVWLNEGISMYAEGNLEAVYVNYLIWAINQDKLISVQSLCSPFSANSADAYLSYAESFTLVNYLITNYGSEKFSDLLETFSHGAGYDEALLAVYGFDIQGLNTKWQAALKDGTIEIQPVRAIMLTPGLVVLFTIVGGGSIITAFWLWSSRVASRT</sequence>
<dbReference type="Pfam" id="PF13485">
    <property type="entry name" value="Peptidase_MA_2"/>
    <property type="match status" value="1"/>
</dbReference>
<keyword evidence="1" id="KW-0472">Membrane</keyword>
<reference evidence="3 4" key="1">
    <citation type="journal article" date="2015" name="Sci. Rep.">
        <title>A comparative genomics and reductive dehalogenase gene transcription study of two chloroethene-respiring bacteria, Dehalococcoides mccartyi strains MB and 11a.</title>
        <authorList>
            <person name="Low A."/>
            <person name="Shen Z."/>
            <person name="Cheng D."/>
            <person name="Rogers M.J."/>
            <person name="Lee P.K."/>
            <person name="He J."/>
        </authorList>
    </citation>
    <scope>NUCLEOTIDE SEQUENCE [LARGE SCALE GENOMIC DNA]</scope>
    <source>
        <strain evidence="3 4">MB</strain>
    </source>
</reference>
<dbReference type="OrthoDB" id="166074at2"/>
<dbReference type="PATRIC" id="fig|61435.5.peg.249"/>
<evidence type="ECO:0000256" key="1">
    <source>
        <dbReference type="SAM" id="Phobius"/>
    </source>
</evidence>
<comment type="caution">
    <text evidence="3">The sequence shown here is derived from an EMBL/GenBank/DDBJ whole genome shotgun (WGS) entry which is preliminary data.</text>
</comment>
<proteinExistence type="predicted"/>
<keyword evidence="1" id="KW-0812">Transmembrane</keyword>
<evidence type="ECO:0000313" key="3">
    <source>
        <dbReference type="EMBL" id="KSV18622.1"/>
    </source>
</evidence>
<dbReference type="Proteomes" id="UP000053577">
    <property type="component" value="Unassembled WGS sequence"/>
</dbReference>
<feature type="domain" description="Peptidase MA-like" evidence="2">
    <location>
        <begin position="165"/>
        <end position="363"/>
    </location>
</feature>
<dbReference type="EMBL" id="JGYD01000010">
    <property type="protein sequence ID" value="KSV18622.1"/>
    <property type="molecule type" value="Genomic_DNA"/>
</dbReference>
<dbReference type="AlphaFoldDB" id="A0A0V8M4C1"/>
<dbReference type="RefSeq" id="WP_058292132.1">
    <property type="nucleotide sequence ID" value="NZ_JGYD01000010.1"/>
</dbReference>